<reference evidence="1" key="2">
    <citation type="journal article" date="2015" name="Fish Shellfish Immunol.">
        <title>Early steps in the European eel (Anguilla anguilla)-Vibrio vulnificus interaction in the gills: Role of the RtxA13 toxin.</title>
        <authorList>
            <person name="Callol A."/>
            <person name="Pajuelo D."/>
            <person name="Ebbesson L."/>
            <person name="Teles M."/>
            <person name="MacKenzie S."/>
            <person name="Amaro C."/>
        </authorList>
    </citation>
    <scope>NUCLEOTIDE SEQUENCE</scope>
</reference>
<organism evidence="1">
    <name type="scientific">Anguilla anguilla</name>
    <name type="common">European freshwater eel</name>
    <name type="synonym">Muraena anguilla</name>
    <dbReference type="NCBI Taxonomy" id="7936"/>
    <lineage>
        <taxon>Eukaryota</taxon>
        <taxon>Metazoa</taxon>
        <taxon>Chordata</taxon>
        <taxon>Craniata</taxon>
        <taxon>Vertebrata</taxon>
        <taxon>Euteleostomi</taxon>
        <taxon>Actinopterygii</taxon>
        <taxon>Neopterygii</taxon>
        <taxon>Teleostei</taxon>
        <taxon>Anguilliformes</taxon>
        <taxon>Anguillidae</taxon>
        <taxon>Anguilla</taxon>
    </lineage>
</organism>
<proteinExistence type="predicted"/>
<dbReference type="EMBL" id="GBXM01020197">
    <property type="protein sequence ID" value="JAH88380.1"/>
    <property type="molecule type" value="Transcribed_RNA"/>
</dbReference>
<reference evidence="1" key="1">
    <citation type="submission" date="2014-11" db="EMBL/GenBank/DDBJ databases">
        <authorList>
            <person name="Amaro Gonzalez C."/>
        </authorList>
    </citation>
    <scope>NUCLEOTIDE SEQUENCE</scope>
</reference>
<name>A0A0E9WFP3_ANGAN</name>
<sequence>MRVQNNWKSRLGTCYSERHRRGKLCVTQMDPKRDRQRCSFSLYNIVHFTKQPHVQQLPCSN</sequence>
<evidence type="ECO:0000313" key="1">
    <source>
        <dbReference type="EMBL" id="JAH88380.1"/>
    </source>
</evidence>
<dbReference type="AlphaFoldDB" id="A0A0E9WFP3"/>
<protein>
    <submittedName>
        <fullName evidence="1">Uncharacterized protein</fullName>
    </submittedName>
</protein>
<accession>A0A0E9WFP3</accession>